<dbReference type="Proteomes" id="UP000308768">
    <property type="component" value="Unassembled WGS sequence"/>
</dbReference>
<dbReference type="GO" id="GO:0005774">
    <property type="term" value="C:vacuolar membrane"/>
    <property type="evidence" value="ECO:0007669"/>
    <property type="project" value="UniProtKB-SubCell"/>
</dbReference>
<feature type="compositionally biased region" description="Basic and acidic residues" evidence="5">
    <location>
        <begin position="904"/>
        <end position="916"/>
    </location>
</feature>
<feature type="region of interest" description="Disordered" evidence="5">
    <location>
        <begin position="2023"/>
        <end position="2090"/>
    </location>
</feature>
<evidence type="ECO:0000313" key="8">
    <source>
        <dbReference type="Proteomes" id="UP000308768"/>
    </source>
</evidence>
<evidence type="ECO:0000256" key="2">
    <source>
        <dbReference type="ARBA" id="ARBA00005643"/>
    </source>
</evidence>
<dbReference type="PANTHER" id="PTHR13179">
    <property type="entry name" value="DEP DOMAIN CONTAINING PROTEIN 5"/>
    <property type="match status" value="1"/>
</dbReference>
<dbReference type="InterPro" id="IPR000591">
    <property type="entry name" value="DEP_dom"/>
</dbReference>
<feature type="compositionally biased region" description="Polar residues" evidence="5">
    <location>
        <begin position="890"/>
        <end position="902"/>
    </location>
</feature>
<dbReference type="PROSITE" id="PS50186">
    <property type="entry name" value="DEP"/>
    <property type="match status" value="1"/>
</dbReference>
<dbReference type="CDD" id="cd04449">
    <property type="entry name" value="DEP_DEPDC5-like"/>
    <property type="match status" value="1"/>
</dbReference>
<feature type="compositionally biased region" description="Low complexity" evidence="5">
    <location>
        <begin position="2438"/>
        <end position="2452"/>
    </location>
</feature>
<dbReference type="GO" id="GO:0035556">
    <property type="term" value="P:intracellular signal transduction"/>
    <property type="evidence" value="ECO:0007669"/>
    <property type="project" value="InterPro"/>
</dbReference>
<feature type="compositionally biased region" description="Basic and acidic residues" evidence="5">
    <location>
        <begin position="2072"/>
        <end position="2084"/>
    </location>
</feature>
<dbReference type="Gene3D" id="1.10.10.10">
    <property type="entry name" value="Winged helix-like DNA-binding domain superfamily/Winged helix DNA-binding domain"/>
    <property type="match status" value="1"/>
</dbReference>
<feature type="compositionally biased region" description="Polar residues" evidence="5">
    <location>
        <begin position="692"/>
        <end position="708"/>
    </location>
</feature>
<feature type="non-terminal residue" evidence="7">
    <location>
        <position position="2511"/>
    </location>
</feature>
<dbReference type="InterPro" id="IPR027244">
    <property type="entry name" value="IML1"/>
</dbReference>
<protein>
    <recommendedName>
        <fullName evidence="3">Vacuolar membrane-associated protein IML1</fullName>
    </recommendedName>
    <alternativeName>
        <fullName evidence="4">Vacuolar membrane-associated protein iml1</fullName>
    </alternativeName>
</protein>
<dbReference type="STRING" id="331657.A0A4U0WPM5"/>
<feature type="compositionally biased region" description="Polar residues" evidence="5">
    <location>
        <begin position="2188"/>
        <end position="2201"/>
    </location>
</feature>
<keyword evidence="8" id="KW-1185">Reference proteome</keyword>
<feature type="region of interest" description="Disordered" evidence="5">
    <location>
        <begin position="1419"/>
        <end position="1466"/>
    </location>
</feature>
<dbReference type="GO" id="GO:1904262">
    <property type="term" value="P:negative regulation of TORC1 signaling"/>
    <property type="evidence" value="ECO:0007669"/>
    <property type="project" value="TreeGrafter"/>
</dbReference>
<dbReference type="Pfam" id="PF00610">
    <property type="entry name" value="DEP"/>
    <property type="match status" value="1"/>
</dbReference>
<feature type="region of interest" description="Disordered" evidence="5">
    <location>
        <begin position="2174"/>
        <end position="2218"/>
    </location>
</feature>
<feature type="region of interest" description="Disordered" evidence="5">
    <location>
        <begin position="793"/>
        <end position="822"/>
    </location>
</feature>
<sequence length="2511" mass="279976">MAAITPKHIQKVCTLWVHEDNFSKEDAVFNVGCFPDGSITIGSLVQVVAVKEATAVRDFQPATGKPHKDGSSGVKKEGFAVKSAPGDSIQKKHDSSAPVVLGENGTSLESVRTFDPRNCYVFVVQDISPEMKTKHPGLQADEALHSASHAEISFRDEYLARADMWRMAVSELSQKSVYKGQKLLFMGTIKATVKNVYVRQKKARSAYFSGATKPIFRSESARYILFIQMSKEMWDFDAEGSGEIMFSKVIHGFLPDLFKRWARTNARHLVSIILFARVEYDRNMSTHIKPTKLVHSSLSAHRDDKDTRDFYRVVVSEMASDKWIHILGQLKREFKVFLRDVSILKNPNFEDRASDAQDVSTDGNVPEWIIAGKPSTAMRGNILEAINLASSQFSKDYIDRDLVRTGISVVVVTPGTGVFEVNYDMLKLTTDTLVGNGIGIDLVALSRMPLHSVPLFKYRTPLIKAAVPADNLPASFEDENTPRQTYANFDSVSSRTMRKPVSKIVEYDSSPLYQSPGIPSVTPDEWSYALPHWIDVSFWTGQSEESMEAYRSQNNRARYASLHSGHNEKPFCLRCRMYEMQMMGVMEKEMSNICIPYLHEDPLCPPQPWSLPMKPVVSRPSQSTQMLQAVTGTLWERPNVSVTESSPSRNFRTHRTHSSSVEDVEAYRWMDHYDEAVFRSSAELEPSKISRSRPQNASQVQADGTTLYGTLPDGRGFSPDRYGNAAGLAYLDRKMKDRIGASPLASQRRDSFGSFASTVYTPTSKHDRLPRQVSLGPRGFGVSKPTAIAQIEHGNAKPAAVRTQADTSPEVARPQDSSTTSGQIRAALKRHPSQYGGPQPTASAVLTQTNLSPEKGHPQHLSTTSNQPRAALKRPLSQYGGSQPIAIRSVSRSAEQSESTTLDAEGRPKDTAKGEKPLANMDVLITASATRKAGPKLNLASNEIGHGFLKTSTNVNTVSPWLTLLNPSNPRKNNMSIASHFRRWQHVFPRPIRTSAIKWKSLCSPAALPLTNEYFPTKEQLAAEYHESPYKIAQNDEQNEEDELSEVPRSREALIRELIAFRLSHGFQLVVGAAVAEFAGKTADDMVNIFDKDYMAEDGAMVFMSVGNVIHQLLCVAGGEVEVRRFKRKPTSPSETPGSDGTRVVYEPSIRTALAKEYETRQIVLKSPRVEHNWNYIDHFLAGYHDDFSDVLRFWRARFVLIPVEPPKTIRRLATVNEDSEEETRLEGIRKLTQMWQRYRFVSPEGRLHQKSLRLRPDTNPLAIEYQTRDPSAVVAAYADGFDKSLLAEGDSNTLPSQLFAEAELYHSSNFDLHRLAQDVQAERPKGVKLIDRRWHWKYYYNCFRGDEFTSWLLQHFKDIETRDTAVELGEKLLQLGLFQHVQQKHKFRDGHFFYHIAKEYLTPHMRSEARTGWFRRSDRSIPSTPIADGARGSPIPDRSRSRSATENSSTGSGHKTPTGPESGIPKLELSHVLRYDVDHRKRSYRPELINLHYDRIHNPDNCYHIRIDWMNVTAKLIEDAIVAWATTAERYGLKLVELPIAEASSISEAHPFRAPYLVKLVVSPPEGQPLQYFEPSSFNAPQSTDRHFYQKAVLKKFNFVLDLEAANSFTAKIDVSYSWGKPDYRFTQFIHKSGVLLAQITDEGHLLFLANRLCNNRAAASDKFDKVEGPDRRFVLQSALDRPSPCSSPPVRAVPDNTLSPFTHAGADKTIRTPEEILEDMEAFCQDPKALKAFYEDASKSRLVRESEEEIKTCLNCEQSLTSPVVGEGYNVFAKLEGRRRSNLAQTHTPGNLLDPAFGSDSMPSFGPANDVDSGVDAIAQHWDVISRTLTSMQLVIQEKILALLKIADAASPPALHSMRPPPFRPGGRDQNLQPMQSRSIKLQPGALSEDADLKRLASLAAERVVRGIKIPRVVTGQERWGVWRDEARSIGKWAGSREQNFFFYNLLSSFLGNHTEWLNNIGPIGYRRRHYDQQRSSPSEELTVASRTVIVSSDKMTARRLIFLLSAFFPVSSHVNFTSPSIRPVTSSSSPGFSQSPPSNMPVSRRESLRRTMNRRGRPNSSSTKLQGQGRERTSVNRESPDYHAQGVSFDLSHSKLISRRESDVQSTKTANMPILFGVEVTRKSSAATTSTVTPSEAVPVAHFNIPSGSATEARPGSSGSASANLMSRLQRNNSDDTEDSELQPDHTTPQSPEPTFNFSKDDPSLPSQPEPDRPAFASSYLKMSVDEKDGVIDVELPMDNFGFGSPLQSPSMGCFASVSSLGGSSWGQNSSYSCSPADAEHPLNVAGWLESFHADFALQAVKPYTEFDKDVRRAMSAEPTPLTAVSTPTLDQGPTERWVDVCTTLVADAQSYTIKRLRLRRRVRLIPTPGQPAITPGPYAVPTRSHYGSTLSLQQVAPAIPMIEHNLEEQFSEDPIVGWDSTLIDAVERVIAQSGQSSKVPSVASSRSSSRQDRHHHRSASGALPALEVPRGECRAAVLGALKEVVKGVFAEYSRHEPRDAEEGATAA</sequence>
<feature type="region of interest" description="Disordered" evidence="5">
    <location>
        <begin position="762"/>
        <end position="781"/>
    </location>
</feature>
<evidence type="ECO:0000259" key="6">
    <source>
        <dbReference type="PROSITE" id="PS50186"/>
    </source>
</evidence>
<comment type="similarity">
    <text evidence="2">Belongs to the IML1 family.</text>
</comment>
<dbReference type="PANTHER" id="PTHR13179:SF8">
    <property type="entry name" value="GATOR COMPLEX PROTEIN DEPDC5"/>
    <property type="match status" value="1"/>
</dbReference>
<evidence type="ECO:0000256" key="5">
    <source>
        <dbReference type="SAM" id="MobiDB-lite"/>
    </source>
</evidence>
<dbReference type="GO" id="GO:1990130">
    <property type="term" value="C:GATOR1 complex"/>
    <property type="evidence" value="ECO:0007669"/>
    <property type="project" value="TreeGrafter"/>
</dbReference>
<evidence type="ECO:0000313" key="7">
    <source>
        <dbReference type="EMBL" id="TKA64618.1"/>
    </source>
</evidence>
<feature type="region of interest" description="Disordered" evidence="5">
    <location>
        <begin position="876"/>
        <end position="916"/>
    </location>
</feature>
<dbReference type="InterPro" id="IPR048255">
    <property type="entry name" value="IML1_N"/>
</dbReference>
<feature type="region of interest" description="Disordered" evidence="5">
    <location>
        <begin position="2438"/>
        <end position="2468"/>
    </location>
</feature>
<feature type="region of interest" description="Disordered" evidence="5">
    <location>
        <begin position="1681"/>
        <end position="1700"/>
    </location>
</feature>
<name>A0A4U0WPM5_9PEZI</name>
<dbReference type="InterPro" id="IPR036388">
    <property type="entry name" value="WH-like_DNA-bd_sf"/>
</dbReference>
<accession>A0A4U0WPM5</accession>
<dbReference type="SUPFAM" id="SSF46785">
    <property type="entry name" value="Winged helix' DNA-binding domain"/>
    <property type="match status" value="1"/>
</dbReference>
<dbReference type="Pfam" id="PF19418">
    <property type="entry name" value="DEPDC5_CTD"/>
    <property type="match status" value="1"/>
</dbReference>
<dbReference type="GO" id="GO:0010508">
    <property type="term" value="P:positive regulation of autophagy"/>
    <property type="evidence" value="ECO:0007669"/>
    <property type="project" value="TreeGrafter"/>
</dbReference>
<gene>
    <name evidence="7" type="ORF">B0A49_12043</name>
</gene>
<dbReference type="SMART" id="SM00049">
    <property type="entry name" value="DEP"/>
    <property type="match status" value="1"/>
</dbReference>
<dbReference type="EMBL" id="NAJN01001241">
    <property type="protein sequence ID" value="TKA64618.1"/>
    <property type="molecule type" value="Genomic_DNA"/>
</dbReference>
<dbReference type="Pfam" id="PF12257">
    <property type="entry name" value="IML1"/>
    <property type="match status" value="1"/>
</dbReference>
<evidence type="ECO:0000256" key="1">
    <source>
        <dbReference type="ARBA" id="ARBA00004148"/>
    </source>
</evidence>
<comment type="subcellular location">
    <subcellularLocation>
        <location evidence="1">Vacuole membrane</location>
        <topology evidence="1">Peripheral membrane protein</topology>
    </subcellularLocation>
</comment>
<feature type="compositionally biased region" description="Low complexity" evidence="5">
    <location>
        <begin position="2023"/>
        <end position="2040"/>
    </location>
</feature>
<feature type="compositionally biased region" description="Polar residues" evidence="5">
    <location>
        <begin position="1443"/>
        <end position="1456"/>
    </location>
</feature>
<dbReference type="InterPro" id="IPR045838">
    <property type="entry name" value="DEPDC5_CTD"/>
</dbReference>
<dbReference type="GO" id="GO:0005096">
    <property type="term" value="F:GTPase activator activity"/>
    <property type="evidence" value="ECO:0007669"/>
    <property type="project" value="InterPro"/>
</dbReference>
<dbReference type="InterPro" id="IPR036390">
    <property type="entry name" value="WH_DNA-bd_sf"/>
</dbReference>
<comment type="caution">
    <text evidence="7">The sequence shown here is derived from an EMBL/GenBank/DDBJ whole genome shotgun (WGS) entry which is preliminary data.</text>
</comment>
<reference evidence="7 8" key="1">
    <citation type="submission" date="2017-03" db="EMBL/GenBank/DDBJ databases">
        <title>Genomes of endolithic fungi from Antarctica.</title>
        <authorList>
            <person name="Coleine C."/>
            <person name="Masonjones S."/>
            <person name="Stajich J.E."/>
        </authorList>
    </citation>
    <scope>NUCLEOTIDE SEQUENCE [LARGE SCALE GENOMIC DNA]</scope>
    <source>
        <strain evidence="7 8">CCFEE 5187</strain>
    </source>
</reference>
<feature type="region of interest" description="Disordered" evidence="5">
    <location>
        <begin position="685"/>
        <end position="718"/>
    </location>
</feature>
<evidence type="ECO:0000256" key="3">
    <source>
        <dbReference type="ARBA" id="ARBA00018529"/>
    </source>
</evidence>
<evidence type="ECO:0000256" key="4">
    <source>
        <dbReference type="ARBA" id="ARBA00021881"/>
    </source>
</evidence>
<dbReference type="OrthoDB" id="39497at2759"/>
<proteinExistence type="inferred from homology"/>
<organism evidence="7 8">
    <name type="scientific">Cryomyces minteri</name>
    <dbReference type="NCBI Taxonomy" id="331657"/>
    <lineage>
        <taxon>Eukaryota</taxon>
        <taxon>Fungi</taxon>
        <taxon>Dikarya</taxon>
        <taxon>Ascomycota</taxon>
        <taxon>Pezizomycotina</taxon>
        <taxon>Dothideomycetes</taxon>
        <taxon>Dothideomycetes incertae sedis</taxon>
        <taxon>Cryomyces</taxon>
    </lineage>
</organism>
<feature type="domain" description="DEP" evidence="6">
    <location>
        <begin position="1324"/>
        <end position="1399"/>
    </location>
</feature>